<dbReference type="PANTHER" id="PTHR43046">
    <property type="entry name" value="GDP-MANNOSE MANNOSYL HYDROLASE"/>
    <property type="match status" value="1"/>
</dbReference>
<gene>
    <name evidence="4" type="ORF">N9A08_04990</name>
</gene>
<dbReference type="SUPFAM" id="SSF55811">
    <property type="entry name" value="Nudix"/>
    <property type="match status" value="1"/>
</dbReference>
<name>A0ABY6FWJ2_9MICC</name>
<evidence type="ECO:0000256" key="1">
    <source>
        <dbReference type="ARBA" id="ARBA00001946"/>
    </source>
</evidence>
<reference evidence="4" key="1">
    <citation type="submission" date="2022-09" db="EMBL/GenBank/DDBJ databases">
        <authorList>
            <person name="Li D."/>
            <person name="Cheng J."/>
            <person name="Li Y."/>
        </authorList>
    </citation>
    <scope>NUCLEOTIDE SEQUENCE</scope>
    <source>
        <strain evidence="4">DL</strain>
    </source>
</reference>
<dbReference type="InterPro" id="IPR015797">
    <property type="entry name" value="NUDIX_hydrolase-like_dom_sf"/>
</dbReference>
<organism evidence="4 5">
    <name type="scientific">Arthrobacter koreensis</name>
    <dbReference type="NCBI Taxonomy" id="199136"/>
    <lineage>
        <taxon>Bacteria</taxon>
        <taxon>Bacillati</taxon>
        <taxon>Actinomycetota</taxon>
        <taxon>Actinomycetes</taxon>
        <taxon>Micrococcales</taxon>
        <taxon>Micrococcaceae</taxon>
        <taxon>Arthrobacter</taxon>
    </lineage>
</organism>
<dbReference type="Pfam" id="PF00293">
    <property type="entry name" value="NUDIX"/>
    <property type="match status" value="1"/>
</dbReference>
<dbReference type="EMBL" id="CP106856">
    <property type="protein sequence ID" value="UYB37613.1"/>
    <property type="molecule type" value="Genomic_DNA"/>
</dbReference>
<dbReference type="CDD" id="cd04690">
    <property type="entry name" value="NUDIX_Hydrolase"/>
    <property type="match status" value="1"/>
</dbReference>
<dbReference type="PANTHER" id="PTHR43046:SF2">
    <property type="entry name" value="8-OXO-DGTP DIPHOSPHATASE-RELATED"/>
    <property type="match status" value="1"/>
</dbReference>
<keyword evidence="2" id="KW-0378">Hydrolase</keyword>
<protein>
    <submittedName>
        <fullName evidence="4">NUDIX domain-containing protein</fullName>
    </submittedName>
</protein>
<evidence type="ECO:0000313" key="5">
    <source>
        <dbReference type="Proteomes" id="UP001063368"/>
    </source>
</evidence>
<dbReference type="Gene3D" id="3.90.79.10">
    <property type="entry name" value="Nucleoside Triphosphate Pyrophosphohydrolase"/>
    <property type="match status" value="1"/>
</dbReference>
<sequence length="155" mass="16299">MPGGGAPLVLTLSAVLVRDSDGRILLVRKRGTRKFMQPGGKLEAGEDFRTAAAREVNEELGLAVAPGDLADIGRWYGPAANEANTYIDAGLFSLNLEGPRGTGRAVVPQAAAEIEETLWLTPAEAFARNDISPLLRDHVLPELLATESPAAGVDG</sequence>
<evidence type="ECO:0000256" key="2">
    <source>
        <dbReference type="ARBA" id="ARBA00022801"/>
    </source>
</evidence>
<comment type="cofactor">
    <cofactor evidence="1">
        <name>Mg(2+)</name>
        <dbReference type="ChEBI" id="CHEBI:18420"/>
    </cofactor>
</comment>
<dbReference type="InterPro" id="IPR000086">
    <property type="entry name" value="NUDIX_hydrolase_dom"/>
</dbReference>
<keyword evidence="5" id="KW-1185">Reference proteome</keyword>
<accession>A0ABY6FWJ2</accession>
<proteinExistence type="predicted"/>
<dbReference type="PROSITE" id="PS00893">
    <property type="entry name" value="NUDIX_BOX"/>
    <property type="match status" value="1"/>
</dbReference>
<dbReference type="PROSITE" id="PS51462">
    <property type="entry name" value="NUDIX"/>
    <property type="match status" value="1"/>
</dbReference>
<dbReference type="InterPro" id="IPR020084">
    <property type="entry name" value="NUDIX_hydrolase_CS"/>
</dbReference>
<evidence type="ECO:0000313" key="4">
    <source>
        <dbReference type="EMBL" id="UYB37613.1"/>
    </source>
</evidence>
<dbReference type="Proteomes" id="UP001063368">
    <property type="component" value="Chromosome"/>
</dbReference>
<feature type="domain" description="Nudix hydrolase" evidence="3">
    <location>
        <begin position="7"/>
        <end position="144"/>
    </location>
</feature>
<evidence type="ECO:0000259" key="3">
    <source>
        <dbReference type="PROSITE" id="PS51462"/>
    </source>
</evidence>